<evidence type="ECO:0000256" key="2">
    <source>
        <dbReference type="SAM" id="MobiDB-lite"/>
    </source>
</evidence>
<feature type="domain" description="Transcription regulator TrmB N-terminal" evidence="3">
    <location>
        <begin position="10"/>
        <end position="78"/>
    </location>
</feature>
<evidence type="ECO:0000259" key="3">
    <source>
        <dbReference type="Pfam" id="PF01978"/>
    </source>
</evidence>
<dbReference type="CDD" id="cd09124">
    <property type="entry name" value="PLDc_like_TrmB_middle"/>
    <property type="match status" value="1"/>
</dbReference>
<accession>A0A9E7NAW7</accession>
<protein>
    <submittedName>
        <fullName evidence="5">TrmB family transcriptional regulator</fullName>
    </submittedName>
</protein>
<evidence type="ECO:0000259" key="4">
    <source>
        <dbReference type="Pfam" id="PF11495"/>
    </source>
</evidence>
<dbReference type="InterPro" id="IPR036390">
    <property type="entry name" value="WH_DNA-bd_sf"/>
</dbReference>
<dbReference type="SUPFAM" id="SSF46785">
    <property type="entry name" value="Winged helix' DNA-binding domain"/>
    <property type="match status" value="1"/>
</dbReference>
<sequence>MDDETVADNLRQLGLSEKEIDTYLTILEHGEAKASTVAEDAGVSKRYVYSVSEKLDERGFVDVIDHVVPTTIRANPPEEVVAALTSDLESLQPELTTRYGNVSEQEREFEVIKTRTTIMKRIRGLLERATEEVTLSIPASLLEEVEDELRETVDRGVLVILLVTGDDTLPAERFEGIASVVRVWGENAPLIVTAERRLGLFAPNEMLVRSNAGTQGIAISQAQLVPIIVGSFFGNYWPMAEQVYVTNPDDLPRTYTDFRHAVLQSTLHLEDGREIAISAEARPVRTDDYATVEGRLVGVRQSLLEPTRDTFAVENALIVEIEAADGGGGDGDEGEGEDGDNRTVTLGGEGAFVEDYETKSVTLEPAS</sequence>
<dbReference type="InterPro" id="IPR021586">
    <property type="entry name" value="Tscrpt_reg_TrmB_C"/>
</dbReference>
<gene>
    <name evidence="5" type="ORF">NGM29_17660</name>
</gene>
<feature type="region of interest" description="Disordered" evidence="2">
    <location>
        <begin position="324"/>
        <end position="349"/>
    </location>
</feature>
<dbReference type="Pfam" id="PF11495">
    <property type="entry name" value="Regulator_TrmB"/>
    <property type="match status" value="1"/>
</dbReference>
<evidence type="ECO:0000313" key="5">
    <source>
        <dbReference type="EMBL" id="UTF53568.1"/>
    </source>
</evidence>
<dbReference type="InterPro" id="IPR051797">
    <property type="entry name" value="TrmB-like"/>
</dbReference>
<evidence type="ECO:0000256" key="1">
    <source>
        <dbReference type="ARBA" id="ARBA00007287"/>
    </source>
</evidence>
<dbReference type="InterPro" id="IPR002831">
    <property type="entry name" value="Tscrpt_reg_TrmB_N"/>
</dbReference>
<dbReference type="EMBL" id="CP100355">
    <property type="protein sequence ID" value="UTF53568.1"/>
    <property type="molecule type" value="Genomic_DNA"/>
</dbReference>
<keyword evidence="6" id="KW-1185">Reference proteome</keyword>
<dbReference type="Proteomes" id="UP001056855">
    <property type="component" value="Chromosome"/>
</dbReference>
<evidence type="ECO:0000313" key="6">
    <source>
        <dbReference type="Proteomes" id="UP001056855"/>
    </source>
</evidence>
<dbReference type="Gene3D" id="1.10.10.10">
    <property type="entry name" value="Winged helix-like DNA-binding domain superfamily/Winged helix DNA-binding domain"/>
    <property type="match status" value="1"/>
</dbReference>
<dbReference type="AlphaFoldDB" id="A0A9E7NAW7"/>
<dbReference type="RefSeq" id="WP_254158094.1">
    <property type="nucleotide sequence ID" value="NZ_CP100355.1"/>
</dbReference>
<dbReference type="KEGG" id="sawl:NGM29_17660"/>
<dbReference type="GeneID" id="73291912"/>
<dbReference type="InterPro" id="IPR036388">
    <property type="entry name" value="WH-like_DNA-bd_sf"/>
</dbReference>
<comment type="similarity">
    <text evidence="1">Belongs to the transcriptional regulator TrmB family.</text>
</comment>
<dbReference type="PANTHER" id="PTHR34293">
    <property type="entry name" value="HTH-TYPE TRANSCRIPTIONAL REGULATOR TRMBL2"/>
    <property type="match status" value="1"/>
</dbReference>
<dbReference type="Pfam" id="PF01978">
    <property type="entry name" value="TrmB"/>
    <property type="match status" value="1"/>
</dbReference>
<organism evidence="5 6">
    <name type="scientific">Natronosalvus rutilus</name>
    <dbReference type="NCBI Taxonomy" id="2953753"/>
    <lineage>
        <taxon>Archaea</taxon>
        <taxon>Methanobacteriati</taxon>
        <taxon>Methanobacteriota</taxon>
        <taxon>Stenosarchaea group</taxon>
        <taxon>Halobacteria</taxon>
        <taxon>Halobacteriales</taxon>
        <taxon>Natrialbaceae</taxon>
        <taxon>Natronosalvus</taxon>
    </lineage>
</organism>
<dbReference type="SUPFAM" id="SSF159071">
    <property type="entry name" value="TrmB C-terminal domain-like"/>
    <property type="match status" value="1"/>
</dbReference>
<feature type="domain" description="Transcription regulator TrmB C-terminal" evidence="4">
    <location>
        <begin position="109"/>
        <end position="314"/>
    </location>
</feature>
<name>A0A9E7NAW7_9EURY</name>
<dbReference type="PANTHER" id="PTHR34293:SF1">
    <property type="entry name" value="HTH-TYPE TRANSCRIPTIONAL REGULATOR TRMBL2"/>
    <property type="match status" value="1"/>
</dbReference>
<reference evidence="5" key="1">
    <citation type="submission" date="2022-06" db="EMBL/GenBank/DDBJ databases">
        <title>Diverse halophilic archaea isolated from saline environments.</title>
        <authorList>
            <person name="Cui H.-L."/>
        </authorList>
    </citation>
    <scope>NUCLEOTIDE SEQUENCE</scope>
    <source>
        <strain evidence="5">WLHS1</strain>
    </source>
</reference>
<proteinExistence type="inferred from homology"/>